<dbReference type="InterPro" id="IPR010982">
    <property type="entry name" value="Lambda_DNA-bd_dom_sf"/>
</dbReference>
<sequence length="62" mass="7172">MLISEKVSSLVRHKRVDNRLSKSQLAENLNVARSTLAKIEKGNYDAPKRIYESVMNWLIEDL</sequence>
<dbReference type="PROSITE" id="PS50943">
    <property type="entry name" value="HTH_CROC1"/>
    <property type="match status" value="1"/>
</dbReference>
<dbReference type="EMBL" id="PEBM01000050">
    <property type="protein sequence ID" value="PHV56100.1"/>
    <property type="molecule type" value="Genomic_DNA"/>
</dbReference>
<dbReference type="RefSeq" id="WP_099390741.1">
    <property type="nucleotide sequence ID" value="NZ_PEBM01000050.1"/>
</dbReference>
<dbReference type="InterPro" id="IPR001387">
    <property type="entry name" value="Cro/C1-type_HTH"/>
</dbReference>
<evidence type="ECO:0000313" key="2">
    <source>
        <dbReference type="EMBL" id="PHV56100.1"/>
    </source>
</evidence>
<dbReference type="GO" id="GO:0003677">
    <property type="term" value="F:DNA binding"/>
    <property type="evidence" value="ECO:0007669"/>
    <property type="project" value="InterPro"/>
</dbReference>
<dbReference type="SUPFAM" id="SSF47413">
    <property type="entry name" value="lambda repressor-like DNA-binding domains"/>
    <property type="match status" value="1"/>
</dbReference>
<comment type="caution">
    <text evidence="2">The sequence shown here is derived from an EMBL/GenBank/DDBJ whole genome shotgun (WGS) entry which is preliminary data.</text>
</comment>
<evidence type="ECO:0000259" key="1">
    <source>
        <dbReference type="PROSITE" id="PS50943"/>
    </source>
</evidence>
<reference evidence="2 3" key="1">
    <citation type="submission" date="2017-10" db="EMBL/GenBank/DDBJ databases">
        <title>Whole-genome sequence of three Streptococcus macedonicus strains isolated from Italian cheeses of the Veneto region.</title>
        <authorList>
            <person name="Treu L."/>
            <person name="De Diego-Diaz B."/>
            <person name="Papadimitriou K."/>
            <person name="Tsakalidou E."/>
            <person name="Corich V."/>
            <person name="Giacomini A."/>
        </authorList>
    </citation>
    <scope>NUCLEOTIDE SEQUENCE [LARGE SCALE GENOMIC DNA]</scope>
    <source>
        <strain evidence="2 3">27MV</strain>
    </source>
</reference>
<dbReference type="Gene3D" id="1.10.260.40">
    <property type="entry name" value="lambda repressor-like DNA-binding domains"/>
    <property type="match status" value="1"/>
</dbReference>
<dbReference type="AlphaFoldDB" id="A0A2G3NRC2"/>
<name>A0A2G3NRC2_STRMC</name>
<organism evidence="2 3">
    <name type="scientific">Streptococcus macedonicus</name>
    <name type="common">Streptococcus gallolyticus macedonicus</name>
    <dbReference type="NCBI Taxonomy" id="59310"/>
    <lineage>
        <taxon>Bacteria</taxon>
        <taxon>Bacillati</taxon>
        <taxon>Bacillota</taxon>
        <taxon>Bacilli</taxon>
        <taxon>Lactobacillales</taxon>
        <taxon>Streptococcaceae</taxon>
        <taxon>Streptococcus</taxon>
    </lineage>
</organism>
<evidence type="ECO:0000313" key="3">
    <source>
        <dbReference type="Proteomes" id="UP000222913"/>
    </source>
</evidence>
<dbReference type="CDD" id="cd00093">
    <property type="entry name" value="HTH_XRE"/>
    <property type="match status" value="1"/>
</dbReference>
<feature type="domain" description="HTH cro/C1-type" evidence="1">
    <location>
        <begin position="11"/>
        <end position="44"/>
    </location>
</feature>
<gene>
    <name evidence="2" type="ORF">CS010_08780</name>
</gene>
<dbReference type="Proteomes" id="UP000222913">
    <property type="component" value="Unassembled WGS sequence"/>
</dbReference>
<dbReference type="Pfam" id="PF01381">
    <property type="entry name" value="HTH_3"/>
    <property type="match status" value="1"/>
</dbReference>
<accession>A0A2G3NRC2</accession>
<protein>
    <submittedName>
        <fullName evidence="2">Transcriptional regulator</fullName>
    </submittedName>
</protein>
<proteinExistence type="predicted"/>